<dbReference type="AlphaFoldDB" id="A0A2J6QHB3"/>
<keyword evidence="1" id="KW-0472">Membrane</keyword>
<organism evidence="2 3">
    <name type="scientific">Hyaloscypha hepaticicola</name>
    <dbReference type="NCBI Taxonomy" id="2082293"/>
    <lineage>
        <taxon>Eukaryota</taxon>
        <taxon>Fungi</taxon>
        <taxon>Dikarya</taxon>
        <taxon>Ascomycota</taxon>
        <taxon>Pezizomycotina</taxon>
        <taxon>Leotiomycetes</taxon>
        <taxon>Helotiales</taxon>
        <taxon>Hyaloscyphaceae</taxon>
        <taxon>Hyaloscypha</taxon>
    </lineage>
</organism>
<evidence type="ECO:0000313" key="3">
    <source>
        <dbReference type="Proteomes" id="UP000235672"/>
    </source>
</evidence>
<name>A0A2J6QHB3_9HELO</name>
<dbReference type="EMBL" id="KZ613469">
    <property type="protein sequence ID" value="PMD25653.1"/>
    <property type="molecule type" value="Genomic_DNA"/>
</dbReference>
<protein>
    <submittedName>
        <fullName evidence="2">Uncharacterized protein</fullName>
    </submittedName>
</protein>
<reference evidence="2 3" key="1">
    <citation type="submission" date="2016-05" db="EMBL/GenBank/DDBJ databases">
        <title>A degradative enzymes factory behind the ericoid mycorrhizal symbiosis.</title>
        <authorList>
            <consortium name="DOE Joint Genome Institute"/>
            <person name="Martino E."/>
            <person name="Morin E."/>
            <person name="Grelet G."/>
            <person name="Kuo A."/>
            <person name="Kohler A."/>
            <person name="Daghino S."/>
            <person name="Barry K."/>
            <person name="Choi C."/>
            <person name="Cichocki N."/>
            <person name="Clum A."/>
            <person name="Copeland A."/>
            <person name="Hainaut M."/>
            <person name="Haridas S."/>
            <person name="Labutti K."/>
            <person name="Lindquist E."/>
            <person name="Lipzen A."/>
            <person name="Khouja H.-R."/>
            <person name="Murat C."/>
            <person name="Ohm R."/>
            <person name="Olson A."/>
            <person name="Spatafora J."/>
            <person name="Veneault-Fourrey C."/>
            <person name="Henrissat B."/>
            <person name="Grigoriev I."/>
            <person name="Martin F."/>
            <person name="Perotto S."/>
        </authorList>
    </citation>
    <scope>NUCLEOTIDE SEQUENCE [LARGE SCALE GENOMIC DNA]</scope>
    <source>
        <strain evidence="2 3">UAMH 7357</strain>
    </source>
</reference>
<proteinExistence type="predicted"/>
<sequence length="127" mass="14844">MWRTHLYLAEVMLEHLEAQLDKSSRAYGNRERRKVSSPESLPLNCCQHSGRPTTDLMLGPRLIYFTIVNSSVFSLIFNLSTLIFISEIHLRHCHNKHLIDYVYARITNYKWLDAVFEERGLTDSCLS</sequence>
<keyword evidence="3" id="KW-1185">Reference proteome</keyword>
<evidence type="ECO:0000313" key="2">
    <source>
        <dbReference type="EMBL" id="PMD25653.1"/>
    </source>
</evidence>
<feature type="non-terminal residue" evidence="2">
    <location>
        <position position="1"/>
    </location>
</feature>
<gene>
    <name evidence="2" type="ORF">NA56DRAFT_641958</name>
</gene>
<dbReference type="Proteomes" id="UP000235672">
    <property type="component" value="Unassembled WGS sequence"/>
</dbReference>
<keyword evidence="1" id="KW-1133">Transmembrane helix</keyword>
<evidence type="ECO:0000256" key="1">
    <source>
        <dbReference type="SAM" id="Phobius"/>
    </source>
</evidence>
<feature type="transmembrane region" description="Helical" evidence="1">
    <location>
        <begin position="62"/>
        <end position="85"/>
    </location>
</feature>
<keyword evidence="1" id="KW-0812">Transmembrane</keyword>
<accession>A0A2J6QHB3</accession>